<dbReference type="InParanoid" id="A0A0D0BGK1"/>
<reference evidence="1 2" key="1">
    <citation type="submission" date="2014-04" db="EMBL/GenBank/DDBJ databases">
        <authorList>
            <consortium name="DOE Joint Genome Institute"/>
            <person name="Kuo A."/>
            <person name="Ruytinx J."/>
            <person name="Rineau F."/>
            <person name="Colpaert J."/>
            <person name="Kohler A."/>
            <person name="Nagy L.G."/>
            <person name="Floudas D."/>
            <person name="Copeland A."/>
            <person name="Barry K.W."/>
            <person name="Cichocki N."/>
            <person name="Veneault-Fourrey C."/>
            <person name="LaButti K."/>
            <person name="Lindquist E.A."/>
            <person name="Lipzen A."/>
            <person name="Lundell T."/>
            <person name="Morin E."/>
            <person name="Murat C."/>
            <person name="Sun H."/>
            <person name="Tunlid A."/>
            <person name="Henrissat B."/>
            <person name="Grigoriev I.V."/>
            <person name="Hibbett D.S."/>
            <person name="Martin F."/>
            <person name="Nordberg H.P."/>
            <person name="Cantor M.N."/>
            <person name="Hua S.X."/>
        </authorList>
    </citation>
    <scope>NUCLEOTIDE SEQUENCE [LARGE SCALE GENOMIC DNA]</scope>
    <source>
        <strain evidence="1 2">UH-Slu-Lm8-n1</strain>
    </source>
</reference>
<sequence length="61" mass="6777">MDDFQSDCPPSNTTPYILYSVDTDTSHYGEIRHQSMMDCASPTGDTLTLGHSRVQGLQKAR</sequence>
<name>A0A0D0BGK1_9AGAM</name>
<evidence type="ECO:0000313" key="1">
    <source>
        <dbReference type="EMBL" id="KIK45257.1"/>
    </source>
</evidence>
<evidence type="ECO:0000313" key="2">
    <source>
        <dbReference type="Proteomes" id="UP000054485"/>
    </source>
</evidence>
<organism evidence="1 2">
    <name type="scientific">Suillus luteus UH-Slu-Lm8-n1</name>
    <dbReference type="NCBI Taxonomy" id="930992"/>
    <lineage>
        <taxon>Eukaryota</taxon>
        <taxon>Fungi</taxon>
        <taxon>Dikarya</taxon>
        <taxon>Basidiomycota</taxon>
        <taxon>Agaricomycotina</taxon>
        <taxon>Agaricomycetes</taxon>
        <taxon>Agaricomycetidae</taxon>
        <taxon>Boletales</taxon>
        <taxon>Suillineae</taxon>
        <taxon>Suillaceae</taxon>
        <taxon>Suillus</taxon>
    </lineage>
</organism>
<accession>A0A0D0BGK1</accession>
<keyword evidence="2" id="KW-1185">Reference proteome</keyword>
<reference evidence="2" key="2">
    <citation type="submission" date="2015-01" db="EMBL/GenBank/DDBJ databases">
        <title>Evolutionary Origins and Diversification of the Mycorrhizal Mutualists.</title>
        <authorList>
            <consortium name="DOE Joint Genome Institute"/>
            <consortium name="Mycorrhizal Genomics Consortium"/>
            <person name="Kohler A."/>
            <person name="Kuo A."/>
            <person name="Nagy L.G."/>
            <person name="Floudas D."/>
            <person name="Copeland A."/>
            <person name="Barry K.W."/>
            <person name="Cichocki N."/>
            <person name="Veneault-Fourrey C."/>
            <person name="LaButti K."/>
            <person name="Lindquist E.A."/>
            <person name="Lipzen A."/>
            <person name="Lundell T."/>
            <person name="Morin E."/>
            <person name="Murat C."/>
            <person name="Riley R."/>
            <person name="Ohm R."/>
            <person name="Sun H."/>
            <person name="Tunlid A."/>
            <person name="Henrissat B."/>
            <person name="Grigoriev I.V."/>
            <person name="Hibbett D.S."/>
            <person name="Martin F."/>
        </authorList>
    </citation>
    <scope>NUCLEOTIDE SEQUENCE [LARGE SCALE GENOMIC DNA]</scope>
    <source>
        <strain evidence="2">UH-Slu-Lm8-n1</strain>
    </source>
</reference>
<dbReference type="AlphaFoldDB" id="A0A0D0BGK1"/>
<dbReference type="OrthoDB" id="10299454at2759"/>
<dbReference type="Proteomes" id="UP000054485">
    <property type="component" value="Unassembled WGS sequence"/>
</dbReference>
<dbReference type="EMBL" id="KN835176">
    <property type="protein sequence ID" value="KIK45257.1"/>
    <property type="molecule type" value="Genomic_DNA"/>
</dbReference>
<protein>
    <submittedName>
        <fullName evidence="1">Uncharacterized protein</fullName>
    </submittedName>
</protein>
<dbReference type="HOGENOM" id="CLU_2924272_0_0_1"/>
<gene>
    <name evidence="1" type="ORF">CY34DRAFT_801884</name>
</gene>
<proteinExistence type="predicted"/>